<comment type="caution">
    <text evidence="1">The sequence shown here is derived from an EMBL/GenBank/DDBJ whole genome shotgun (WGS) entry which is preliminary data.</text>
</comment>
<gene>
    <name evidence="1" type="ORF">BMF97_10405</name>
</gene>
<keyword evidence="2" id="KW-1185">Reference proteome</keyword>
<dbReference type="EMBL" id="MPOG01000011">
    <property type="protein sequence ID" value="OOH95242.1"/>
    <property type="molecule type" value="Genomic_DNA"/>
</dbReference>
<dbReference type="PROSITE" id="PS52050">
    <property type="entry name" value="WYL"/>
    <property type="match status" value="1"/>
</dbReference>
<dbReference type="AlphaFoldDB" id="A0A1V3U1A2"/>
<evidence type="ECO:0000313" key="2">
    <source>
        <dbReference type="Proteomes" id="UP000188947"/>
    </source>
</evidence>
<sequence length="95" mass="10776">MNQEIIKAVENQNVIEFYYEGKLRVVEPHCYGETTAGNEGLRAYQIGGYSSSGKMGWKMYDLGKADDIDVTDDTFDVRSDYKRGDKGMSEIYAEI</sequence>
<dbReference type="RefSeq" id="WP_077564655.1">
    <property type="nucleotide sequence ID" value="NZ_JACLFQ010000005.1"/>
</dbReference>
<reference evidence="1 2" key="1">
    <citation type="submission" date="2016-11" db="EMBL/GenBank/DDBJ databases">
        <title>Genome sequence and comparative genomic analysis of clinical strain Elizabethkingia meningoseptica 61421 PRCM.</title>
        <authorList>
            <person name="Wang M."/>
            <person name="Hu S."/>
            <person name="Cao L."/>
            <person name="Jiang T."/>
            <person name="Zhou Y."/>
            <person name="Ming D."/>
        </authorList>
    </citation>
    <scope>NUCLEOTIDE SEQUENCE [LARGE SCALE GENOMIC DNA]</scope>
    <source>
        <strain evidence="1 2">61421 PRCM</strain>
    </source>
</reference>
<dbReference type="Proteomes" id="UP000188947">
    <property type="component" value="Unassembled WGS sequence"/>
</dbReference>
<accession>A0A1V3U1A2</accession>
<protein>
    <recommendedName>
        <fullName evidence="3">WYL domain-containing protein</fullName>
    </recommendedName>
</protein>
<dbReference type="OrthoDB" id="1493123at2"/>
<evidence type="ECO:0000313" key="1">
    <source>
        <dbReference type="EMBL" id="OOH95242.1"/>
    </source>
</evidence>
<proteinExistence type="predicted"/>
<name>A0A1V3U1A2_ELIME</name>
<organism evidence="1 2">
    <name type="scientific">Elizabethkingia meningoseptica</name>
    <name type="common">Chryseobacterium meningosepticum</name>
    <dbReference type="NCBI Taxonomy" id="238"/>
    <lineage>
        <taxon>Bacteria</taxon>
        <taxon>Pseudomonadati</taxon>
        <taxon>Bacteroidota</taxon>
        <taxon>Flavobacteriia</taxon>
        <taxon>Flavobacteriales</taxon>
        <taxon>Weeksellaceae</taxon>
        <taxon>Elizabethkingia</taxon>
    </lineage>
</organism>
<evidence type="ECO:0008006" key="3">
    <source>
        <dbReference type="Google" id="ProtNLM"/>
    </source>
</evidence>